<accession>A0A5J4U5Y4</accession>
<protein>
    <submittedName>
        <fullName evidence="2">Uncharacterized protein</fullName>
    </submittedName>
</protein>
<organism evidence="2 3">
    <name type="scientific">Streblomastix strix</name>
    <dbReference type="NCBI Taxonomy" id="222440"/>
    <lineage>
        <taxon>Eukaryota</taxon>
        <taxon>Metamonada</taxon>
        <taxon>Preaxostyla</taxon>
        <taxon>Oxymonadida</taxon>
        <taxon>Streblomastigidae</taxon>
        <taxon>Streblomastix</taxon>
    </lineage>
</organism>
<feature type="non-terminal residue" evidence="2">
    <location>
        <position position="1"/>
    </location>
</feature>
<comment type="caution">
    <text evidence="2">The sequence shown here is derived from an EMBL/GenBank/DDBJ whole genome shotgun (WGS) entry which is preliminary data.</text>
</comment>
<feature type="region of interest" description="Disordered" evidence="1">
    <location>
        <begin position="48"/>
        <end position="67"/>
    </location>
</feature>
<dbReference type="Proteomes" id="UP000324800">
    <property type="component" value="Unassembled WGS sequence"/>
</dbReference>
<name>A0A5J4U5Y4_9EUKA</name>
<sequence length="67" mass="7590">STDWCAISSLLPHAQGESEFEIPQRSETGQVKTMQALIDLEDNFKAIDSQREGGVESVDREHERKMK</sequence>
<evidence type="ECO:0000313" key="3">
    <source>
        <dbReference type="Proteomes" id="UP000324800"/>
    </source>
</evidence>
<evidence type="ECO:0000313" key="2">
    <source>
        <dbReference type="EMBL" id="KAA6365620.1"/>
    </source>
</evidence>
<dbReference type="EMBL" id="SNRW01020273">
    <property type="protein sequence ID" value="KAA6365620.1"/>
    <property type="molecule type" value="Genomic_DNA"/>
</dbReference>
<proteinExistence type="predicted"/>
<dbReference type="AlphaFoldDB" id="A0A5J4U5Y4"/>
<reference evidence="2 3" key="1">
    <citation type="submission" date="2019-03" db="EMBL/GenBank/DDBJ databases">
        <title>Single cell metagenomics reveals metabolic interactions within the superorganism composed of flagellate Streblomastix strix and complex community of Bacteroidetes bacteria on its surface.</title>
        <authorList>
            <person name="Treitli S.C."/>
            <person name="Kolisko M."/>
            <person name="Husnik F."/>
            <person name="Keeling P."/>
            <person name="Hampl V."/>
        </authorList>
    </citation>
    <scope>NUCLEOTIDE SEQUENCE [LARGE SCALE GENOMIC DNA]</scope>
    <source>
        <strain evidence="2">ST1C</strain>
    </source>
</reference>
<gene>
    <name evidence="2" type="ORF">EZS28_038853</name>
</gene>
<evidence type="ECO:0000256" key="1">
    <source>
        <dbReference type="SAM" id="MobiDB-lite"/>
    </source>
</evidence>